<comment type="caution">
    <text evidence="5">The sequence shown here is derived from an EMBL/GenBank/DDBJ whole genome shotgun (WGS) entry which is preliminary data.</text>
</comment>
<proteinExistence type="predicted"/>
<dbReference type="Proteomes" id="UP001146067">
    <property type="component" value="Unassembled WGS sequence"/>
</dbReference>
<dbReference type="Pfam" id="PF00941">
    <property type="entry name" value="FAD_binding_5"/>
    <property type="match status" value="1"/>
</dbReference>
<evidence type="ECO:0000256" key="1">
    <source>
        <dbReference type="ARBA" id="ARBA00022630"/>
    </source>
</evidence>
<dbReference type="InterPro" id="IPR036683">
    <property type="entry name" value="CO_DH_flav_C_dom_sf"/>
</dbReference>
<organism evidence="5 6">
    <name type="scientific">Glycomyces luteolus</name>
    <dbReference type="NCBI Taxonomy" id="2670330"/>
    <lineage>
        <taxon>Bacteria</taxon>
        <taxon>Bacillati</taxon>
        <taxon>Actinomycetota</taxon>
        <taxon>Actinomycetes</taxon>
        <taxon>Glycomycetales</taxon>
        <taxon>Glycomycetaceae</taxon>
        <taxon>Glycomyces</taxon>
    </lineage>
</organism>
<dbReference type="InterPro" id="IPR051312">
    <property type="entry name" value="Diverse_Substr_Oxidored"/>
</dbReference>
<evidence type="ECO:0000259" key="4">
    <source>
        <dbReference type="PROSITE" id="PS51387"/>
    </source>
</evidence>
<dbReference type="Gene3D" id="3.30.465.10">
    <property type="match status" value="1"/>
</dbReference>
<dbReference type="InterPro" id="IPR016167">
    <property type="entry name" value="FAD-bd_PCMH_sub1"/>
</dbReference>
<dbReference type="EMBL" id="JAPZVP010000004">
    <property type="protein sequence ID" value="MDA1359150.1"/>
    <property type="molecule type" value="Genomic_DNA"/>
</dbReference>
<evidence type="ECO:0000256" key="2">
    <source>
        <dbReference type="ARBA" id="ARBA00022827"/>
    </source>
</evidence>
<evidence type="ECO:0000256" key="3">
    <source>
        <dbReference type="ARBA" id="ARBA00023002"/>
    </source>
</evidence>
<dbReference type="InterPro" id="IPR002346">
    <property type="entry name" value="Mopterin_DH_FAD-bd"/>
</dbReference>
<keyword evidence="1" id="KW-0285">Flavoprotein</keyword>
<dbReference type="InterPro" id="IPR016169">
    <property type="entry name" value="FAD-bd_PCMH_sub2"/>
</dbReference>
<dbReference type="Pfam" id="PF03450">
    <property type="entry name" value="CO_deh_flav_C"/>
    <property type="match status" value="1"/>
</dbReference>
<dbReference type="SUPFAM" id="SSF56176">
    <property type="entry name" value="FAD-binding/transporter-associated domain-like"/>
    <property type="match status" value="1"/>
</dbReference>
<accession>A0A9X3PII4</accession>
<dbReference type="InterPro" id="IPR016166">
    <property type="entry name" value="FAD-bd_PCMH"/>
</dbReference>
<sequence length="292" mass="30236">MTAPAAAPPFHRPGDLGEALRLLAAHPEAVPVAGGTDLMVAVNYRLTRPAAMLDLTRIGELRAWSDAGDAIRIGSGVPYTRIVAELATVLPGLAAAARTVGSPQIRNRGTLGGNLATASPAGDGHPPLLATGADIEIASTRGTRTVPVAAFFTGPKRSVLQPGELITSVIVPKAAGPQQFLKVGTRNAMVIAVCSLAVALDLETRRLGTGIGSAGPTPLTAPEADLIELPWTRPGLFNDALAEEFGRRVAAAARPIDDVRGTAAYRRHALAVCAARALRRVWTAAHGTESTR</sequence>
<dbReference type="Gene3D" id="3.30.43.10">
    <property type="entry name" value="Uridine Diphospho-n-acetylenolpyruvylglucosamine Reductase, domain 2"/>
    <property type="match status" value="1"/>
</dbReference>
<keyword evidence="2" id="KW-0274">FAD</keyword>
<protein>
    <submittedName>
        <fullName evidence="5">Xanthine dehydrogenase family protein subunit M</fullName>
    </submittedName>
</protein>
<dbReference type="InterPro" id="IPR005107">
    <property type="entry name" value="CO_DH_flav_C"/>
</dbReference>
<reference evidence="5" key="1">
    <citation type="submission" date="2022-12" db="EMBL/GenBank/DDBJ databases">
        <title>Gycomyces niveus sp.nov.,a novel actinomycete isolated from soil in Shouguan.</title>
        <authorList>
            <person name="Yang X."/>
        </authorList>
    </citation>
    <scope>NUCLEOTIDE SEQUENCE</scope>
    <source>
        <strain evidence="5">NEAU-A15</strain>
    </source>
</reference>
<dbReference type="RefSeq" id="WP_270108982.1">
    <property type="nucleotide sequence ID" value="NZ_JAPZVP010000004.1"/>
</dbReference>
<name>A0A9X3PII4_9ACTN</name>
<dbReference type="GO" id="GO:0016491">
    <property type="term" value="F:oxidoreductase activity"/>
    <property type="evidence" value="ECO:0007669"/>
    <property type="project" value="UniProtKB-KW"/>
</dbReference>
<dbReference type="SMART" id="SM01092">
    <property type="entry name" value="CO_deh_flav_C"/>
    <property type="match status" value="1"/>
</dbReference>
<dbReference type="PANTHER" id="PTHR42659">
    <property type="entry name" value="XANTHINE DEHYDROGENASE SUBUNIT C-RELATED"/>
    <property type="match status" value="1"/>
</dbReference>
<evidence type="ECO:0000313" key="5">
    <source>
        <dbReference type="EMBL" id="MDA1359150.1"/>
    </source>
</evidence>
<gene>
    <name evidence="5" type="ORF">O1R50_05925</name>
</gene>
<keyword evidence="3" id="KW-0560">Oxidoreductase</keyword>
<dbReference type="PANTHER" id="PTHR42659:SF2">
    <property type="entry name" value="XANTHINE DEHYDROGENASE SUBUNIT C-RELATED"/>
    <property type="match status" value="1"/>
</dbReference>
<keyword evidence="6" id="KW-1185">Reference proteome</keyword>
<dbReference type="InterPro" id="IPR036318">
    <property type="entry name" value="FAD-bd_PCMH-like_sf"/>
</dbReference>
<dbReference type="SUPFAM" id="SSF55447">
    <property type="entry name" value="CO dehydrogenase flavoprotein C-terminal domain-like"/>
    <property type="match status" value="1"/>
</dbReference>
<dbReference type="PROSITE" id="PS51387">
    <property type="entry name" value="FAD_PCMH"/>
    <property type="match status" value="1"/>
</dbReference>
<evidence type="ECO:0000313" key="6">
    <source>
        <dbReference type="Proteomes" id="UP001146067"/>
    </source>
</evidence>
<dbReference type="AlphaFoldDB" id="A0A9X3PII4"/>
<dbReference type="GO" id="GO:0071949">
    <property type="term" value="F:FAD binding"/>
    <property type="evidence" value="ECO:0007669"/>
    <property type="project" value="InterPro"/>
</dbReference>
<feature type="domain" description="FAD-binding PCMH-type" evidence="4">
    <location>
        <begin position="3"/>
        <end position="176"/>
    </location>
</feature>
<dbReference type="Gene3D" id="3.30.390.50">
    <property type="entry name" value="CO dehydrogenase flavoprotein, C-terminal domain"/>
    <property type="match status" value="1"/>
</dbReference>